<dbReference type="InterPro" id="IPR013783">
    <property type="entry name" value="Ig-like_fold"/>
</dbReference>
<feature type="non-terminal residue" evidence="2">
    <location>
        <position position="571"/>
    </location>
</feature>
<evidence type="ECO:0000313" key="2">
    <source>
        <dbReference type="EMBL" id="ODM99816.1"/>
    </source>
</evidence>
<dbReference type="OMA" id="RETAVNC"/>
<organism evidence="2 3">
    <name type="scientific">Orchesella cincta</name>
    <name type="common">Springtail</name>
    <name type="synonym">Podura cincta</name>
    <dbReference type="NCBI Taxonomy" id="48709"/>
    <lineage>
        <taxon>Eukaryota</taxon>
        <taxon>Metazoa</taxon>
        <taxon>Ecdysozoa</taxon>
        <taxon>Arthropoda</taxon>
        <taxon>Hexapoda</taxon>
        <taxon>Collembola</taxon>
        <taxon>Entomobryomorpha</taxon>
        <taxon>Entomobryoidea</taxon>
        <taxon>Orchesellidae</taxon>
        <taxon>Orchesellinae</taxon>
        <taxon>Orchesella</taxon>
    </lineage>
</organism>
<keyword evidence="3" id="KW-1185">Reference proteome</keyword>
<evidence type="ECO:0000313" key="3">
    <source>
        <dbReference type="Proteomes" id="UP000094527"/>
    </source>
</evidence>
<keyword evidence="1" id="KW-0812">Transmembrane</keyword>
<keyword evidence="1" id="KW-0472">Membrane</keyword>
<gene>
    <name evidence="2" type="ORF">Ocin01_06860</name>
</gene>
<keyword evidence="1" id="KW-1133">Transmembrane helix</keyword>
<evidence type="ECO:0008006" key="4">
    <source>
        <dbReference type="Google" id="ProtNLM"/>
    </source>
</evidence>
<sequence length="571" mass="64674">MYKKLTCAFCLVISIFIIAVVVYLLLTETNLFSEKTPEIEAPKISIYVINGTTGKEKLLHKTANSDFVLDFKRLDLATIQSSTSSGVVDTKRNLLRIQCHSNYPVQLKYVGIGGITGKYVCQIRDENVLRASTFVYMFAAGSQSFVSHSARQLVAKPGAFIEVPCPVSHPNKSVTLISVMQPIQLTVEKEVEPDRIVEYDPKRGYILYPNNWGSYICKDDKTTELSGNVTVFMPLGRTLKISSQNVSNQDRSLRLECRATEPIEMKFINFIKISKDVKDVNSKEYRYGKRIKLDTSWFRGNTSIVECITMKDRRVIKTWKFLNHGTKRNVCHLHILVITNYIWFIDVLTVTLSELPDDGYDLSNVQLYLKRSGKEKGYQCCAEGRVVTRPVLTTYPCNTPTECELRTPCLSHTMLRNRETAVNCPAFDLANEAIYEGDQGCTLLKIESERSGIVRCSMDLLSKDYTYFTGKEMDGTYSSTLSPKKKVDPEAILKITQKAGPKRTPNVKGATARFECEGSKMYFAREFQWGVDKVNEPINDANFLKMMCFQCELYLSGNVSMVQMQKCAICS</sequence>
<protein>
    <recommendedName>
        <fullName evidence="4">Ig-like domain-containing protein</fullName>
    </recommendedName>
</protein>
<dbReference type="OrthoDB" id="10601165at2759"/>
<name>A0A1D2N3F9_ORCCI</name>
<accession>A0A1D2N3F9</accession>
<dbReference type="Gene3D" id="2.60.40.10">
    <property type="entry name" value="Immunoglobulins"/>
    <property type="match status" value="1"/>
</dbReference>
<reference evidence="2 3" key="1">
    <citation type="journal article" date="2016" name="Genome Biol. Evol.">
        <title>Gene Family Evolution Reflects Adaptation to Soil Environmental Stressors in the Genome of the Collembolan Orchesella cincta.</title>
        <authorList>
            <person name="Faddeeva-Vakhrusheva A."/>
            <person name="Derks M.F."/>
            <person name="Anvar S.Y."/>
            <person name="Agamennone V."/>
            <person name="Suring W."/>
            <person name="Smit S."/>
            <person name="van Straalen N.M."/>
            <person name="Roelofs D."/>
        </authorList>
    </citation>
    <scope>NUCLEOTIDE SEQUENCE [LARGE SCALE GENOMIC DNA]</scope>
    <source>
        <tissue evidence="2">Mixed pool</tissue>
    </source>
</reference>
<feature type="transmembrane region" description="Helical" evidence="1">
    <location>
        <begin position="7"/>
        <end position="26"/>
    </location>
</feature>
<dbReference type="AlphaFoldDB" id="A0A1D2N3F9"/>
<evidence type="ECO:0000256" key="1">
    <source>
        <dbReference type="SAM" id="Phobius"/>
    </source>
</evidence>
<dbReference type="Proteomes" id="UP000094527">
    <property type="component" value="Unassembled WGS sequence"/>
</dbReference>
<dbReference type="EMBL" id="LJIJ01000253">
    <property type="protein sequence ID" value="ODM99816.1"/>
    <property type="molecule type" value="Genomic_DNA"/>
</dbReference>
<comment type="caution">
    <text evidence="2">The sequence shown here is derived from an EMBL/GenBank/DDBJ whole genome shotgun (WGS) entry which is preliminary data.</text>
</comment>
<proteinExistence type="predicted"/>